<accession>A0ACB7G0E0</accession>
<keyword evidence="2" id="KW-1185">Reference proteome</keyword>
<organism evidence="1 2">
    <name type="scientific">Manihot esculenta</name>
    <name type="common">Cassava</name>
    <name type="synonym">Jatropha manihot</name>
    <dbReference type="NCBI Taxonomy" id="3983"/>
    <lineage>
        <taxon>Eukaryota</taxon>
        <taxon>Viridiplantae</taxon>
        <taxon>Streptophyta</taxon>
        <taxon>Embryophyta</taxon>
        <taxon>Tracheophyta</taxon>
        <taxon>Spermatophyta</taxon>
        <taxon>Magnoliopsida</taxon>
        <taxon>eudicotyledons</taxon>
        <taxon>Gunneridae</taxon>
        <taxon>Pentapetalae</taxon>
        <taxon>rosids</taxon>
        <taxon>fabids</taxon>
        <taxon>Malpighiales</taxon>
        <taxon>Euphorbiaceae</taxon>
        <taxon>Crotonoideae</taxon>
        <taxon>Manihoteae</taxon>
        <taxon>Manihot</taxon>
    </lineage>
</organism>
<evidence type="ECO:0000313" key="1">
    <source>
        <dbReference type="EMBL" id="KAG8633718.1"/>
    </source>
</evidence>
<gene>
    <name evidence="1" type="ORF">MANES_18G139211v8</name>
</gene>
<dbReference type="Proteomes" id="UP000091857">
    <property type="component" value="Chromosome 18"/>
</dbReference>
<protein>
    <submittedName>
        <fullName evidence="1">Uncharacterized protein</fullName>
    </submittedName>
</protein>
<proteinExistence type="predicted"/>
<sequence>MYRRNVRLTTGLGGLKPIWILVPNSLEPLRKGTGFRAVTVRRIFPTSLLLLFVFAGRVQSAIFDEKNYGGKADGKPDIRKALLGGWKEACSAKGSNRVVVPKGTYSIIQRTLLASINPSKYAKDNWITFAYIDRFKLSGGGTFDGQGQVAWKQNNCGRNPKCKRLPISLRFDFITNSVVQDVTSLDSKNFHVCGKNLTFDCFTISAPGDSVNTDGIHIGHSNGINIINSNIATGDDCISIGGKTTDEFVSGIFIRNCTFYDTNNGVRIKTWPALHRGIASNMHFEDIMMKNVRNPIVIDQVYCPRNQCNPKLPSKVKIANVTFENIRGSLATAVAVRLNCNSSFPCQKVELADINLMYRGKEGPAKSLCANVKPTLKEKLTPTIC</sequence>
<name>A0ACB7G0E0_MANES</name>
<reference evidence="2" key="1">
    <citation type="journal article" date="2016" name="Nat. Biotechnol.">
        <title>Sequencing wild and cultivated cassava and related species reveals extensive interspecific hybridization and genetic diversity.</title>
        <authorList>
            <person name="Bredeson J.V."/>
            <person name="Lyons J.B."/>
            <person name="Prochnik S.E."/>
            <person name="Wu G.A."/>
            <person name="Ha C.M."/>
            <person name="Edsinger-Gonzales E."/>
            <person name="Grimwood J."/>
            <person name="Schmutz J."/>
            <person name="Rabbi I.Y."/>
            <person name="Egesi C."/>
            <person name="Nauluvula P."/>
            <person name="Lebot V."/>
            <person name="Ndunguru J."/>
            <person name="Mkamilo G."/>
            <person name="Bart R.S."/>
            <person name="Setter T.L."/>
            <person name="Gleadow R.M."/>
            <person name="Kulakow P."/>
            <person name="Ferguson M.E."/>
            <person name="Rounsley S."/>
            <person name="Rokhsar D.S."/>
        </authorList>
    </citation>
    <scope>NUCLEOTIDE SEQUENCE [LARGE SCALE GENOMIC DNA]</scope>
    <source>
        <strain evidence="2">cv. AM560-2</strain>
    </source>
</reference>
<comment type="caution">
    <text evidence="1">The sequence shown here is derived from an EMBL/GenBank/DDBJ whole genome shotgun (WGS) entry which is preliminary data.</text>
</comment>
<evidence type="ECO:0000313" key="2">
    <source>
        <dbReference type="Proteomes" id="UP000091857"/>
    </source>
</evidence>
<dbReference type="EMBL" id="CM004404">
    <property type="protein sequence ID" value="KAG8633718.1"/>
    <property type="molecule type" value="Genomic_DNA"/>
</dbReference>